<dbReference type="CDD" id="cd09917">
    <property type="entry name" value="F-box_SF"/>
    <property type="match status" value="1"/>
</dbReference>
<comment type="caution">
    <text evidence="3">The sequence shown here is derived from an EMBL/GenBank/DDBJ whole genome shotgun (WGS) entry which is preliminary data.</text>
</comment>
<organism evidence="3 4">
    <name type="scientific">Elasticomyces elasticus</name>
    <dbReference type="NCBI Taxonomy" id="574655"/>
    <lineage>
        <taxon>Eukaryota</taxon>
        <taxon>Fungi</taxon>
        <taxon>Dikarya</taxon>
        <taxon>Ascomycota</taxon>
        <taxon>Pezizomycotina</taxon>
        <taxon>Dothideomycetes</taxon>
        <taxon>Dothideomycetidae</taxon>
        <taxon>Mycosphaerellales</taxon>
        <taxon>Teratosphaeriaceae</taxon>
        <taxon>Elasticomyces</taxon>
    </lineage>
</organism>
<feature type="region of interest" description="Disordered" evidence="1">
    <location>
        <begin position="71"/>
        <end position="95"/>
    </location>
</feature>
<feature type="compositionally biased region" description="Basic residues" evidence="1">
    <location>
        <begin position="71"/>
        <end position="89"/>
    </location>
</feature>
<evidence type="ECO:0000256" key="1">
    <source>
        <dbReference type="SAM" id="MobiDB-lite"/>
    </source>
</evidence>
<dbReference type="SUPFAM" id="SSF81383">
    <property type="entry name" value="F-box domain"/>
    <property type="match status" value="1"/>
</dbReference>
<dbReference type="EMBL" id="JAVRQU010000008">
    <property type="protein sequence ID" value="KAK5700024.1"/>
    <property type="molecule type" value="Genomic_DNA"/>
</dbReference>
<evidence type="ECO:0000313" key="4">
    <source>
        <dbReference type="Proteomes" id="UP001310594"/>
    </source>
</evidence>
<dbReference type="Pfam" id="PF00646">
    <property type="entry name" value="F-box"/>
    <property type="match status" value="1"/>
</dbReference>
<dbReference type="InterPro" id="IPR036047">
    <property type="entry name" value="F-box-like_dom_sf"/>
</dbReference>
<evidence type="ECO:0000313" key="3">
    <source>
        <dbReference type="EMBL" id="KAK5700024.1"/>
    </source>
</evidence>
<proteinExistence type="predicted"/>
<dbReference type="AlphaFoldDB" id="A0AAN7WJ88"/>
<accession>A0AAN7WJ88</accession>
<feature type="domain" description="F-box" evidence="2">
    <location>
        <begin position="95"/>
        <end position="143"/>
    </location>
</feature>
<reference evidence="3" key="1">
    <citation type="submission" date="2023-08" db="EMBL/GenBank/DDBJ databases">
        <title>Black Yeasts Isolated from many extreme environments.</title>
        <authorList>
            <person name="Coleine C."/>
            <person name="Stajich J.E."/>
            <person name="Selbmann L."/>
        </authorList>
    </citation>
    <scope>NUCLEOTIDE SEQUENCE</scope>
    <source>
        <strain evidence="3">CCFEE 5810</strain>
    </source>
</reference>
<dbReference type="Proteomes" id="UP001310594">
    <property type="component" value="Unassembled WGS sequence"/>
</dbReference>
<dbReference type="PROSITE" id="PS50181">
    <property type="entry name" value="FBOX"/>
    <property type="match status" value="1"/>
</dbReference>
<gene>
    <name evidence="3" type="ORF">LTR97_006158</name>
</gene>
<evidence type="ECO:0000259" key="2">
    <source>
        <dbReference type="PROSITE" id="PS50181"/>
    </source>
</evidence>
<dbReference type="InterPro" id="IPR001810">
    <property type="entry name" value="F-box_dom"/>
</dbReference>
<name>A0AAN7WJ88_9PEZI</name>
<protein>
    <recommendedName>
        <fullName evidence="2">F-box domain-containing protein</fullName>
    </recommendedName>
</protein>
<sequence length="340" mass="38579">MTSEAEEIQPALVEPVPQAVVDKAASVASSQASTAEEYVIVHSGPRKASKKTIPVDDDEPLIDTTAALAKNSKKTRRTQKLQQKRQKKAAARDRPESFLDLPAELLQEILGYLQPSELHRVQLLNHATRQFILQNERAIAKDILDRRYWVLQRCFPLPVPLEEVDESSRSALLNPRREKMTEVHKKPYQHIKPLDPRVLCSCPTCLVAWNNLNVVLDLAHFQPYLNTREPIPMIPRGTSPEWNTELTEAHAKVVQRAMISPLTYAAILEMHLSSIVGTLLRQVRFPPQTRVHQHNKMISTKTLHPNTLYSVTERDANGFDKFLERDGALPSCVYTESQVE</sequence>